<dbReference type="SUPFAM" id="SSF141562">
    <property type="entry name" value="At5g01610-like"/>
    <property type="match status" value="1"/>
</dbReference>
<organism evidence="1 2">
    <name type="scientific">Chenopodium quinoa</name>
    <name type="common">Quinoa</name>
    <dbReference type="NCBI Taxonomy" id="63459"/>
    <lineage>
        <taxon>Eukaryota</taxon>
        <taxon>Viridiplantae</taxon>
        <taxon>Streptophyta</taxon>
        <taxon>Embryophyta</taxon>
        <taxon>Tracheophyta</taxon>
        <taxon>Spermatophyta</taxon>
        <taxon>Magnoliopsida</taxon>
        <taxon>eudicotyledons</taxon>
        <taxon>Gunneridae</taxon>
        <taxon>Pentapetalae</taxon>
        <taxon>Caryophyllales</taxon>
        <taxon>Chenopodiaceae</taxon>
        <taxon>Chenopodioideae</taxon>
        <taxon>Atripliceae</taxon>
        <taxon>Chenopodium</taxon>
    </lineage>
</organism>
<dbReference type="InterPro" id="IPR036758">
    <property type="entry name" value="At5g01610-like"/>
</dbReference>
<name>A0A803MYH4_CHEQI</name>
<dbReference type="EnsemblPlants" id="AUR62037254-RA">
    <property type="protein sequence ID" value="AUR62037254-RA:cds"/>
    <property type="gene ID" value="AUR62037254"/>
</dbReference>
<dbReference type="AlphaFoldDB" id="A0A803MYH4"/>
<reference evidence="1" key="1">
    <citation type="journal article" date="2017" name="Nature">
        <title>The genome of Chenopodium quinoa.</title>
        <authorList>
            <person name="Jarvis D.E."/>
            <person name="Ho Y.S."/>
            <person name="Lightfoot D.J."/>
            <person name="Schmoeckel S.M."/>
            <person name="Li B."/>
            <person name="Borm T.J.A."/>
            <person name="Ohyanagi H."/>
            <person name="Mineta K."/>
            <person name="Michell C.T."/>
            <person name="Saber N."/>
            <person name="Kharbatia N.M."/>
            <person name="Rupper R.R."/>
            <person name="Sharp A.R."/>
            <person name="Dally N."/>
            <person name="Boughton B.A."/>
            <person name="Woo Y.H."/>
            <person name="Gao G."/>
            <person name="Schijlen E.G.W.M."/>
            <person name="Guo X."/>
            <person name="Momin A.A."/>
            <person name="Negrao S."/>
            <person name="Al-Babili S."/>
            <person name="Gehring C."/>
            <person name="Roessner U."/>
            <person name="Jung C."/>
            <person name="Murphy K."/>
            <person name="Arold S.T."/>
            <person name="Gojobori T."/>
            <person name="van der Linden C.G."/>
            <person name="van Loo E.N."/>
            <person name="Jellen E.N."/>
            <person name="Maughan P.J."/>
            <person name="Tester M."/>
        </authorList>
    </citation>
    <scope>NUCLEOTIDE SEQUENCE [LARGE SCALE GENOMIC DNA]</scope>
    <source>
        <strain evidence="1">cv. PI 614886</strain>
    </source>
</reference>
<dbReference type="Gramene" id="AUR62037254-RA">
    <property type="protein sequence ID" value="AUR62037254-RA:cds"/>
    <property type="gene ID" value="AUR62037254"/>
</dbReference>
<accession>A0A803MYH4</accession>
<sequence>MSSTHAQCPAASIPEILNLYDLPPSIFPSNVQSFSCDLITENALMLSINLKGDCVVTRELFGVKNKLTCKQKISAILSYRQLADVEGVTVDLSGNIPLPFPHGLMTITGGKVYEFLGSKYLEFISNRGNSPPFPFFAFPPNPPKCDPTPPCVLPGCLLPFNPLLVA</sequence>
<dbReference type="Pfam" id="PF04398">
    <property type="entry name" value="DUF538"/>
    <property type="match status" value="1"/>
</dbReference>
<dbReference type="InterPro" id="IPR007493">
    <property type="entry name" value="DUF538"/>
</dbReference>
<keyword evidence="2" id="KW-1185">Reference proteome</keyword>
<evidence type="ECO:0000313" key="2">
    <source>
        <dbReference type="Proteomes" id="UP000596660"/>
    </source>
</evidence>
<dbReference type="Proteomes" id="UP000596660">
    <property type="component" value="Unplaced"/>
</dbReference>
<proteinExistence type="predicted"/>
<dbReference type="Gene3D" id="2.30.240.10">
    <property type="entry name" value="At5g01610-like"/>
    <property type="match status" value="1"/>
</dbReference>
<evidence type="ECO:0000313" key="1">
    <source>
        <dbReference type="EnsemblPlants" id="AUR62037254-RA:cds"/>
    </source>
</evidence>
<protein>
    <submittedName>
        <fullName evidence="1">Uncharacterized protein</fullName>
    </submittedName>
</protein>
<reference evidence="1" key="2">
    <citation type="submission" date="2021-03" db="UniProtKB">
        <authorList>
            <consortium name="EnsemblPlants"/>
        </authorList>
    </citation>
    <scope>IDENTIFICATION</scope>
</reference>